<dbReference type="SMART" id="SM00399">
    <property type="entry name" value="ZnF_C4"/>
    <property type="match status" value="1"/>
</dbReference>
<dbReference type="PANTHER" id="PTHR24082:SF283">
    <property type="entry name" value="NUCLEAR HORMONE RECEPTOR HR96"/>
    <property type="match status" value="1"/>
</dbReference>
<keyword evidence="6" id="KW-0804">Transcription</keyword>
<dbReference type="GO" id="GO:0000122">
    <property type="term" value="P:negative regulation of transcription by RNA polymerase II"/>
    <property type="evidence" value="ECO:0007669"/>
    <property type="project" value="TreeGrafter"/>
</dbReference>
<keyword evidence="7" id="KW-0675">Receptor</keyword>
<dbReference type="PROSITE" id="PS51030">
    <property type="entry name" value="NUCLEAR_REC_DBD_2"/>
    <property type="match status" value="1"/>
</dbReference>
<dbReference type="GO" id="GO:0004879">
    <property type="term" value="F:nuclear receptor activity"/>
    <property type="evidence" value="ECO:0007669"/>
    <property type="project" value="TreeGrafter"/>
</dbReference>
<feature type="domain" description="Nuclear receptor" evidence="9">
    <location>
        <begin position="19"/>
        <end position="95"/>
    </location>
</feature>
<dbReference type="AlphaFoldDB" id="A0A813UCV7"/>
<reference evidence="10" key="1">
    <citation type="submission" date="2021-02" db="EMBL/GenBank/DDBJ databases">
        <authorList>
            <person name="Nowell W R."/>
        </authorList>
    </citation>
    <scope>NUCLEOTIDE SEQUENCE</scope>
</reference>
<dbReference type="InterPro" id="IPR050234">
    <property type="entry name" value="Nuclear_hormone_rcpt_NR1"/>
</dbReference>
<dbReference type="GO" id="GO:0000978">
    <property type="term" value="F:RNA polymerase II cis-regulatory region sequence-specific DNA binding"/>
    <property type="evidence" value="ECO:0007669"/>
    <property type="project" value="TreeGrafter"/>
</dbReference>
<dbReference type="PROSITE" id="PS00031">
    <property type="entry name" value="NUCLEAR_REC_DBD_1"/>
    <property type="match status" value="1"/>
</dbReference>
<accession>A0A813UCV7</accession>
<keyword evidence="3" id="KW-0862">Zinc</keyword>
<dbReference type="GO" id="GO:0008270">
    <property type="term" value="F:zinc ion binding"/>
    <property type="evidence" value="ECO:0007669"/>
    <property type="project" value="UniProtKB-KW"/>
</dbReference>
<evidence type="ECO:0000256" key="5">
    <source>
        <dbReference type="ARBA" id="ARBA00023125"/>
    </source>
</evidence>
<dbReference type="Gene3D" id="3.30.50.10">
    <property type="entry name" value="Erythroid Transcription Factor GATA-1, subunit A"/>
    <property type="match status" value="1"/>
</dbReference>
<comment type="caution">
    <text evidence="10">The sequence shown here is derived from an EMBL/GenBank/DDBJ whole genome shotgun (WGS) entry which is preliminary data.</text>
</comment>
<dbReference type="GO" id="GO:0045944">
    <property type="term" value="P:positive regulation of transcription by RNA polymerase II"/>
    <property type="evidence" value="ECO:0007669"/>
    <property type="project" value="TreeGrafter"/>
</dbReference>
<dbReference type="EMBL" id="CAJNOR010000167">
    <property type="protein sequence ID" value="CAF0824959.1"/>
    <property type="molecule type" value="Genomic_DNA"/>
</dbReference>
<dbReference type="GO" id="GO:0030154">
    <property type="term" value="P:cell differentiation"/>
    <property type="evidence" value="ECO:0007669"/>
    <property type="project" value="TreeGrafter"/>
</dbReference>
<evidence type="ECO:0000259" key="9">
    <source>
        <dbReference type="PROSITE" id="PS51030"/>
    </source>
</evidence>
<protein>
    <recommendedName>
        <fullName evidence="9">Nuclear receptor domain-containing protein</fullName>
    </recommendedName>
</protein>
<evidence type="ECO:0000256" key="2">
    <source>
        <dbReference type="ARBA" id="ARBA00022771"/>
    </source>
</evidence>
<keyword evidence="8" id="KW-0539">Nucleus</keyword>
<gene>
    <name evidence="10" type="ORF">XAT740_LOCUS4157</name>
</gene>
<organism evidence="10 11">
    <name type="scientific">Adineta ricciae</name>
    <name type="common">Rotifer</name>
    <dbReference type="NCBI Taxonomy" id="249248"/>
    <lineage>
        <taxon>Eukaryota</taxon>
        <taxon>Metazoa</taxon>
        <taxon>Spiralia</taxon>
        <taxon>Gnathifera</taxon>
        <taxon>Rotifera</taxon>
        <taxon>Eurotatoria</taxon>
        <taxon>Bdelloidea</taxon>
        <taxon>Adinetida</taxon>
        <taxon>Adinetidae</taxon>
        <taxon>Adineta</taxon>
    </lineage>
</organism>
<name>A0A813UCV7_ADIRI</name>
<dbReference type="Pfam" id="PF00105">
    <property type="entry name" value="zf-C4"/>
    <property type="match status" value="1"/>
</dbReference>
<sequence length="364" mass="41656">MDNEESSLTCSTPQSKPTSSICKICDSPASHSYFGAIACSACKMFFRRNAEKDLEQFKCVYDGKCEVNLKNRHVCSACRLAKCFASGMEVERIRCSMPMKKMIKTQHRTTTDPPPSITNLLSDYSTLSSSQWSHISKLIFYHDTYGPLSVVQHFLSEQVALPAKLRYKSLALNEFFTSVYLKSEQVLINNEDYRRLSSQDQSTLIHRTLRHAAAFSGIFVSHQTKLFDDTLFYKANESLFGSNTMTSLKFIANSLDDDIVFIKLIIAILFFSPVNYTNLTDHIAQSFIDPQMILSIQNTYIELAWKYMTYKHSFQYAVLCFAELLRSLFHYYRIAVQADTVDTFTTMIYSVINQTKEIVLVSDN</sequence>
<evidence type="ECO:0000256" key="3">
    <source>
        <dbReference type="ARBA" id="ARBA00022833"/>
    </source>
</evidence>
<evidence type="ECO:0000256" key="4">
    <source>
        <dbReference type="ARBA" id="ARBA00023015"/>
    </source>
</evidence>
<keyword evidence="11" id="KW-1185">Reference proteome</keyword>
<dbReference type="PANTHER" id="PTHR24082">
    <property type="entry name" value="NUCLEAR HORMONE RECEPTOR"/>
    <property type="match status" value="1"/>
</dbReference>
<evidence type="ECO:0000256" key="1">
    <source>
        <dbReference type="ARBA" id="ARBA00022723"/>
    </source>
</evidence>
<keyword evidence="2" id="KW-0863">Zinc-finger</keyword>
<evidence type="ECO:0000256" key="6">
    <source>
        <dbReference type="ARBA" id="ARBA00023163"/>
    </source>
</evidence>
<proteinExistence type="predicted"/>
<dbReference type="Proteomes" id="UP000663828">
    <property type="component" value="Unassembled WGS sequence"/>
</dbReference>
<keyword evidence="1" id="KW-0479">Metal-binding</keyword>
<evidence type="ECO:0000313" key="11">
    <source>
        <dbReference type="Proteomes" id="UP000663828"/>
    </source>
</evidence>
<keyword evidence="4" id="KW-0805">Transcription regulation</keyword>
<keyword evidence="5" id="KW-0238">DNA-binding</keyword>
<evidence type="ECO:0000256" key="7">
    <source>
        <dbReference type="ARBA" id="ARBA00023170"/>
    </source>
</evidence>
<dbReference type="SUPFAM" id="SSF57716">
    <property type="entry name" value="Glucocorticoid receptor-like (DNA-binding domain)"/>
    <property type="match status" value="1"/>
</dbReference>
<evidence type="ECO:0000256" key="8">
    <source>
        <dbReference type="ARBA" id="ARBA00023242"/>
    </source>
</evidence>
<dbReference type="PRINTS" id="PR00047">
    <property type="entry name" value="STROIDFINGER"/>
</dbReference>
<dbReference type="InterPro" id="IPR001628">
    <property type="entry name" value="Znf_hrmn_rcpt"/>
</dbReference>
<evidence type="ECO:0000313" key="10">
    <source>
        <dbReference type="EMBL" id="CAF0824959.1"/>
    </source>
</evidence>
<dbReference type="InterPro" id="IPR013088">
    <property type="entry name" value="Znf_NHR/GATA"/>
</dbReference>